<name>A0A9X2CUN9_9BACI</name>
<evidence type="ECO:0000313" key="4">
    <source>
        <dbReference type="EMBL" id="MCL7748546.1"/>
    </source>
</evidence>
<dbReference type="Proteomes" id="UP001139150">
    <property type="component" value="Unassembled WGS sequence"/>
</dbReference>
<dbReference type="Pfam" id="PF00694">
    <property type="entry name" value="Aconitase_C"/>
    <property type="match status" value="1"/>
</dbReference>
<dbReference type="InterPro" id="IPR050075">
    <property type="entry name" value="LeuD"/>
</dbReference>
<dbReference type="PANTHER" id="PTHR43345">
    <property type="entry name" value="3-ISOPROPYLMALATE DEHYDRATASE SMALL SUBUNIT 2-RELATED-RELATED"/>
    <property type="match status" value="1"/>
</dbReference>
<evidence type="ECO:0000256" key="2">
    <source>
        <dbReference type="ARBA" id="ARBA00023239"/>
    </source>
</evidence>
<dbReference type="EMBL" id="JAKRYL010000016">
    <property type="protein sequence ID" value="MCL7748546.1"/>
    <property type="molecule type" value="Genomic_DNA"/>
</dbReference>
<dbReference type="InterPro" id="IPR015928">
    <property type="entry name" value="Aconitase/3IPM_dehydase_swvl"/>
</dbReference>
<accession>A0A9X2CUN9</accession>
<sequence length="168" mass="18261">MTISLKSEGRSWKFGDNIPTDQIVRGDRVFLPNEEMAKYVLEDHNPEFASKVQQGDILVAGKHFGQSSGRAVAPKAIKATGVGAVVVEYASRLFYRNCFEIGLPLLECPGITESVMDGDILAVDIETGCVKNITTNQEYQAKPIDPFLLNMLIGGGLIPMAEQLATDS</sequence>
<evidence type="ECO:0000256" key="1">
    <source>
        <dbReference type="ARBA" id="ARBA00009869"/>
    </source>
</evidence>
<dbReference type="RefSeq" id="WP_250097431.1">
    <property type="nucleotide sequence ID" value="NZ_JAKRYL010000016.1"/>
</dbReference>
<reference evidence="4" key="1">
    <citation type="submission" date="2022-02" db="EMBL/GenBank/DDBJ databases">
        <title>Halalkalibacter sp. nov. isolated from Lonar Lake, India.</title>
        <authorList>
            <person name="Joshi A."/>
            <person name="Thite S."/>
            <person name="Lodha T."/>
        </authorList>
    </citation>
    <scope>NUCLEOTIDE SEQUENCE</scope>
    <source>
        <strain evidence="4">MEB205</strain>
    </source>
</reference>
<dbReference type="InterPro" id="IPR011827">
    <property type="entry name" value="LeuD_type2/HacB/DmdB"/>
</dbReference>
<dbReference type="SUPFAM" id="SSF52016">
    <property type="entry name" value="LeuD/IlvD-like"/>
    <property type="match status" value="1"/>
</dbReference>
<comment type="similarity">
    <text evidence="1">Belongs to the LeuD family. LeuD type 2 subfamily.</text>
</comment>
<dbReference type="Gene3D" id="3.20.19.10">
    <property type="entry name" value="Aconitase, domain 4"/>
    <property type="match status" value="1"/>
</dbReference>
<evidence type="ECO:0000313" key="5">
    <source>
        <dbReference type="Proteomes" id="UP001139150"/>
    </source>
</evidence>
<dbReference type="PANTHER" id="PTHR43345:SF2">
    <property type="entry name" value="3-ISOPROPYLMALATE DEHYDRATASE SMALL SUBUNIT 1"/>
    <property type="match status" value="1"/>
</dbReference>
<organism evidence="4 5">
    <name type="scientific">Halalkalibacter alkaliphilus</name>
    <dbReference type="NCBI Taxonomy" id="2917993"/>
    <lineage>
        <taxon>Bacteria</taxon>
        <taxon>Bacillati</taxon>
        <taxon>Bacillota</taxon>
        <taxon>Bacilli</taxon>
        <taxon>Bacillales</taxon>
        <taxon>Bacillaceae</taxon>
        <taxon>Halalkalibacter</taxon>
    </lineage>
</organism>
<proteinExistence type="inferred from homology"/>
<evidence type="ECO:0000259" key="3">
    <source>
        <dbReference type="Pfam" id="PF00694"/>
    </source>
</evidence>
<comment type="caution">
    <text evidence="4">The sequence shown here is derived from an EMBL/GenBank/DDBJ whole genome shotgun (WGS) entry which is preliminary data.</text>
</comment>
<keyword evidence="2" id="KW-0456">Lyase</keyword>
<dbReference type="GO" id="GO:0016836">
    <property type="term" value="F:hydro-lyase activity"/>
    <property type="evidence" value="ECO:0007669"/>
    <property type="project" value="InterPro"/>
</dbReference>
<dbReference type="NCBIfam" id="TIGR02087">
    <property type="entry name" value="LEUD_arch"/>
    <property type="match status" value="1"/>
</dbReference>
<protein>
    <submittedName>
        <fullName evidence="4">3-isopropylmalate dehydratase</fullName>
    </submittedName>
</protein>
<dbReference type="InterPro" id="IPR000573">
    <property type="entry name" value="AconitaseA/IPMdHydase_ssu_swvl"/>
</dbReference>
<dbReference type="AlphaFoldDB" id="A0A9X2CUN9"/>
<gene>
    <name evidence="4" type="ORF">MF646_15565</name>
</gene>
<feature type="domain" description="Aconitase A/isopropylmalate dehydratase small subunit swivel" evidence="3">
    <location>
        <begin position="49"/>
        <end position="103"/>
    </location>
</feature>
<keyword evidence="5" id="KW-1185">Reference proteome</keyword>